<evidence type="ECO:0000256" key="1">
    <source>
        <dbReference type="ARBA" id="ARBA00023015"/>
    </source>
</evidence>
<dbReference type="Proteomes" id="UP001597365">
    <property type="component" value="Unassembled WGS sequence"/>
</dbReference>
<protein>
    <submittedName>
        <fullName evidence="5">GntR family transcriptional regulator</fullName>
    </submittedName>
</protein>
<evidence type="ECO:0000313" key="5">
    <source>
        <dbReference type="EMBL" id="MFD1832707.1"/>
    </source>
</evidence>
<dbReference type="Gene3D" id="1.10.10.10">
    <property type="entry name" value="Winged helix-like DNA-binding domain superfamily/Winged helix DNA-binding domain"/>
    <property type="match status" value="1"/>
</dbReference>
<dbReference type="PROSITE" id="PS50949">
    <property type="entry name" value="HTH_GNTR"/>
    <property type="match status" value="1"/>
</dbReference>
<organism evidence="5 6">
    <name type="scientific">Streptomyces desertarenae</name>
    <dbReference type="NCBI Taxonomy" id="2666184"/>
    <lineage>
        <taxon>Bacteria</taxon>
        <taxon>Bacillati</taxon>
        <taxon>Actinomycetota</taxon>
        <taxon>Actinomycetes</taxon>
        <taxon>Kitasatosporales</taxon>
        <taxon>Streptomycetaceae</taxon>
        <taxon>Streptomyces</taxon>
    </lineage>
</organism>
<reference evidence="6" key="1">
    <citation type="journal article" date="2019" name="Int. J. Syst. Evol. Microbiol.">
        <title>The Global Catalogue of Microorganisms (GCM) 10K type strain sequencing project: providing services to taxonomists for standard genome sequencing and annotation.</title>
        <authorList>
            <consortium name="The Broad Institute Genomics Platform"/>
            <consortium name="The Broad Institute Genome Sequencing Center for Infectious Disease"/>
            <person name="Wu L."/>
            <person name="Ma J."/>
        </authorList>
    </citation>
    <scope>NUCLEOTIDE SEQUENCE [LARGE SCALE GENOMIC DNA]</scope>
    <source>
        <strain evidence="6">CGMCC 4.7455</strain>
    </source>
</reference>
<keyword evidence="2" id="KW-0238">DNA-binding</keyword>
<gene>
    <name evidence="5" type="ORF">ACFSJS_24120</name>
</gene>
<keyword evidence="1" id="KW-0805">Transcription regulation</keyword>
<dbReference type="PANTHER" id="PTHR43537">
    <property type="entry name" value="TRANSCRIPTIONAL REGULATOR, GNTR FAMILY"/>
    <property type="match status" value="1"/>
</dbReference>
<keyword evidence="3" id="KW-0804">Transcription</keyword>
<dbReference type="PANTHER" id="PTHR43537:SF45">
    <property type="entry name" value="GNTR FAMILY REGULATORY PROTEIN"/>
    <property type="match status" value="1"/>
</dbReference>
<dbReference type="SMART" id="SM00345">
    <property type="entry name" value="HTH_GNTR"/>
    <property type="match status" value="1"/>
</dbReference>
<dbReference type="InterPro" id="IPR011711">
    <property type="entry name" value="GntR_C"/>
</dbReference>
<comment type="caution">
    <text evidence="5">The sequence shown here is derived from an EMBL/GenBank/DDBJ whole genome shotgun (WGS) entry which is preliminary data.</text>
</comment>
<evidence type="ECO:0000259" key="4">
    <source>
        <dbReference type="PROSITE" id="PS50949"/>
    </source>
</evidence>
<dbReference type="InterPro" id="IPR008920">
    <property type="entry name" value="TF_FadR/GntR_C"/>
</dbReference>
<sequence>MIRRSTLRAQIADALRDEVLSGRLPAGRGFTVKEIAEQYGVSATPVREALVDLSAQGLLDVEQHRGFRVHVFTPDDYRAMVEARALVTESVFARAASPVTPPDPDDERLVSVRRRAEAAERAALAGDLDVLIGYDLRFWRELGDLVGNPYIAEFLDRLRVQCWVFVVPHLRGHPGLRDSLWAQYRELVDAVERGDAEAAGRIVASSNEYAAALVEKLGRTALRCSGR</sequence>
<evidence type="ECO:0000256" key="2">
    <source>
        <dbReference type="ARBA" id="ARBA00023125"/>
    </source>
</evidence>
<dbReference type="RefSeq" id="WP_380903872.1">
    <property type="nucleotide sequence ID" value="NZ_JBHUFU010000018.1"/>
</dbReference>
<evidence type="ECO:0000313" key="6">
    <source>
        <dbReference type="Proteomes" id="UP001597365"/>
    </source>
</evidence>
<dbReference type="SMART" id="SM00895">
    <property type="entry name" value="FCD"/>
    <property type="match status" value="1"/>
</dbReference>
<name>A0ABW4PPM0_9ACTN</name>
<dbReference type="CDD" id="cd07377">
    <property type="entry name" value="WHTH_GntR"/>
    <property type="match status" value="1"/>
</dbReference>
<dbReference type="InterPro" id="IPR036388">
    <property type="entry name" value="WH-like_DNA-bd_sf"/>
</dbReference>
<dbReference type="SUPFAM" id="SSF46785">
    <property type="entry name" value="Winged helix' DNA-binding domain"/>
    <property type="match status" value="1"/>
</dbReference>
<dbReference type="Gene3D" id="1.20.120.530">
    <property type="entry name" value="GntR ligand-binding domain-like"/>
    <property type="match status" value="1"/>
</dbReference>
<feature type="domain" description="HTH gntR-type" evidence="4">
    <location>
        <begin position="5"/>
        <end position="72"/>
    </location>
</feature>
<dbReference type="InterPro" id="IPR036390">
    <property type="entry name" value="WH_DNA-bd_sf"/>
</dbReference>
<dbReference type="EMBL" id="JBHUFU010000018">
    <property type="protein sequence ID" value="MFD1832707.1"/>
    <property type="molecule type" value="Genomic_DNA"/>
</dbReference>
<dbReference type="InterPro" id="IPR000524">
    <property type="entry name" value="Tscrpt_reg_HTH_GntR"/>
</dbReference>
<dbReference type="Pfam" id="PF07729">
    <property type="entry name" value="FCD"/>
    <property type="match status" value="1"/>
</dbReference>
<keyword evidence="6" id="KW-1185">Reference proteome</keyword>
<dbReference type="Pfam" id="PF00392">
    <property type="entry name" value="GntR"/>
    <property type="match status" value="1"/>
</dbReference>
<accession>A0ABW4PPM0</accession>
<evidence type="ECO:0000256" key="3">
    <source>
        <dbReference type="ARBA" id="ARBA00023163"/>
    </source>
</evidence>
<dbReference type="SUPFAM" id="SSF48008">
    <property type="entry name" value="GntR ligand-binding domain-like"/>
    <property type="match status" value="1"/>
</dbReference>
<proteinExistence type="predicted"/>